<organism evidence="2 3">
    <name type="scientific">Hydrococcus rivularis NIES-593</name>
    <dbReference type="NCBI Taxonomy" id="1921803"/>
    <lineage>
        <taxon>Bacteria</taxon>
        <taxon>Bacillati</taxon>
        <taxon>Cyanobacteriota</taxon>
        <taxon>Cyanophyceae</taxon>
        <taxon>Pleurocapsales</taxon>
        <taxon>Hydrococcaceae</taxon>
        <taxon>Hydrococcus</taxon>
    </lineage>
</organism>
<dbReference type="Proteomes" id="UP000186868">
    <property type="component" value="Unassembled WGS sequence"/>
</dbReference>
<evidence type="ECO:0000313" key="3">
    <source>
        <dbReference type="Proteomes" id="UP000186868"/>
    </source>
</evidence>
<evidence type="ECO:0000256" key="1">
    <source>
        <dbReference type="SAM" id="Phobius"/>
    </source>
</evidence>
<evidence type="ECO:0000313" key="2">
    <source>
        <dbReference type="EMBL" id="OKH26898.1"/>
    </source>
</evidence>
<keyword evidence="1" id="KW-1133">Transmembrane helix</keyword>
<accession>A0A1U7HTN2</accession>
<feature type="transmembrane region" description="Helical" evidence="1">
    <location>
        <begin position="55"/>
        <end position="75"/>
    </location>
</feature>
<sequence length="170" mass="18203">MSDLIVVGFNDEFKADEVLVELARMQKEHLVDLEDAVVVVKNQKGKVKIKQTQDLVAVGASGGGFWGLLIGLLFLHPLLGVTAGIIGGALSGALDDIGINDDFIRELGDTLEPGTSALFMLVLKMTPDKVIEELQPFDGKVLRTSLSKADEDSLKAALEKAKEVEVTSAE</sequence>
<keyword evidence="3" id="KW-1185">Reference proteome</keyword>
<proteinExistence type="predicted"/>
<comment type="caution">
    <text evidence="2">The sequence shown here is derived from an EMBL/GenBank/DDBJ whole genome shotgun (WGS) entry which is preliminary data.</text>
</comment>
<dbReference type="InterPro" id="IPR009200">
    <property type="entry name" value="DUF1269_membrane"/>
</dbReference>
<dbReference type="STRING" id="1921803.NIES593_00540"/>
<reference evidence="2 3" key="1">
    <citation type="submission" date="2016-11" db="EMBL/GenBank/DDBJ databases">
        <title>Draft Genome Sequences of Nine Cyanobacterial Strains from Diverse Habitats.</title>
        <authorList>
            <person name="Zhu T."/>
            <person name="Hou S."/>
            <person name="Lu X."/>
            <person name="Hess W.R."/>
        </authorList>
    </citation>
    <scope>NUCLEOTIDE SEQUENCE [LARGE SCALE GENOMIC DNA]</scope>
    <source>
        <strain evidence="2 3">NIES-593</strain>
    </source>
</reference>
<dbReference type="Pfam" id="PF06897">
    <property type="entry name" value="DUF1269"/>
    <property type="match status" value="1"/>
</dbReference>
<dbReference type="OrthoDB" id="5244321at2"/>
<evidence type="ECO:0008006" key="4">
    <source>
        <dbReference type="Google" id="ProtNLM"/>
    </source>
</evidence>
<dbReference type="EMBL" id="MRCB01000001">
    <property type="protein sequence ID" value="OKH26898.1"/>
    <property type="molecule type" value="Genomic_DNA"/>
</dbReference>
<dbReference type="RefSeq" id="WP_073598024.1">
    <property type="nucleotide sequence ID" value="NZ_MRCB01000001.1"/>
</dbReference>
<gene>
    <name evidence="2" type="ORF">NIES593_00540</name>
</gene>
<protein>
    <recommendedName>
        <fullName evidence="4">DUF1269 domain-containing protein</fullName>
    </recommendedName>
</protein>
<dbReference type="AlphaFoldDB" id="A0A1U7HTN2"/>
<keyword evidence="1" id="KW-0472">Membrane</keyword>
<name>A0A1U7HTN2_9CYAN</name>
<keyword evidence="1" id="KW-0812">Transmembrane</keyword>